<name>A0AAV7MUG4_PLEWA</name>
<sequence length="111" mass="11388">MVGAPATGVTEAGKTPGRLWRLREKREGGSGVAAGRDDGGSWTGLKAVTGMASDRILDQTVGELGAADVATGAGCAALPPAEGEQWIARRIALRDDGQAHSKPPVLMHSRT</sequence>
<protein>
    <submittedName>
        <fullName evidence="1">Uncharacterized protein</fullName>
    </submittedName>
</protein>
<organism evidence="1 2">
    <name type="scientific">Pleurodeles waltl</name>
    <name type="common">Iberian ribbed newt</name>
    <dbReference type="NCBI Taxonomy" id="8319"/>
    <lineage>
        <taxon>Eukaryota</taxon>
        <taxon>Metazoa</taxon>
        <taxon>Chordata</taxon>
        <taxon>Craniata</taxon>
        <taxon>Vertebrata</taxon>
        <taxon>Euteleostomi</taxon>
        <taxon>Amphibia</taxon>
        <taxon>Batrachia</taxon>
        <taxon>Caudata</taxon>
        <taxon>Salamandroidea</taxon>
        <taxon>Salamandridae</taxon>
        <taxon>Pleurodelinae</taxon>
        <taxon>Pleurodeles</taxon>
    </lineage>
</organism>
<proteinExistence type="predicted"/>
<evidence type="ECO:0000313" key="1">
    <source>
        <dbReference type="EMBL" id="KAJ1104623.1"/>
    </source>
</evidence>
<comment type="caution">
    <text evidence="1">The sequence shown here is derived from an EMBL/GenBank/DDBJ whole genome shotgun (WGS) entry which is preliminary data.</text>
</comment>
<dbReference type="EMBL" id="JANPWB010000013">
    <property type="protein sequence ID" value="KAJ1104623.1"/>
    <property type="molecule type" value="Genomic_DNA"/>
</dbReference>
<reference evidence="1" key="1">
    <citation type="journal article" date="2022" name="bioRxiv">
        <title>Sequencing and chromosome-scale assembly of the giantPleurodeles waltlgenome.</title>
        <authorList>
            <person name="Brown T."/>
            <person name="Elewa A."/>
            <person name="Iarovenko S."/>
            <person name="Subramanian E."/>
            <person name="Araus A.J."/>
            <person name="Petzold A."/>
            <person name="Susuki M."/>
            <person name="Suzuki K.-i.T."/>
            <person name="Hayashi T."/>
            <person name="Toyoda A."/>
            <person name="Oliveira C."/>
            <person name="Osipova E."/>
            <person name="Leigh N.D."/>
            <person name="Simon A."/>
            <person name="Yun M.H."/>
        </authorList>
    </citation>
    <scope>NUCLEOTIDE SEQUENCE</scope>
    <source>
        <strain evidence="1">20211129_DDA</strain>
        <tissue evidence="1">Liver</tissue>
    </source>
</reference>
<evidence type="ECO:0000313" key="2">
    <source>
        <dbReference type="Proteomes" id="UP001066276"/>
    </source>
</evidence>
<dbReference type="AlphaFoldDB" id="A0AAV7MUG4"/>
<keyword evidence="2" id="KW-1185">Reference proteome</keyword>
<accession>A0AAV7MUG4</accession>
<dbReference type="Proteomes" id="UP001066276">
    <property type="component" value="Chromosome 9"/>
</dbReference>
<gene>
    <name evidence="1" type="ORF">NDU88_002033</name>
</gene>